<feature type="domain" description="DM10" evidence="8">
    <location>
        <begin position="74"/>
        <end position="181"/>
    </location>
</feature>
<evidence type="ECO:0000256" key="7">
    <source>
        <dbReference type="ARBA" id="ARBA00039880"/>
    </source>
</evidence>
<dbReference type="SUPFAM" id="SSF47473">
    <property type="entry name" value="EF-hand"/>
    <property type="match status" value="1"/>
</dbReference>
<keyword evidence="5" id="KW-0966">Cell projection</keyword>
<dbReference type="GO" id="GO:0005874">
    <property type="term" value="C:microtubule"/>
    <property type="evidence" value="ECO:0007669"/>
    <property type="project" value="TreeGrafter"/>
</dbReference>
<comment type="function">
    <text evidence="6">Microtubule inner protein (MIP) part of the dynein-decorated doublet microtubules (DMTs) in cilia axoneme, which is required for motile cilia beating.</text>
</comment>
<dbReference type="GeneTree" id="ENSGT00530000063528"/>
<keyword evidence="10" id="KW-1185">Reference proteome</keyword>
<evidence type="ECO:0000256" key="3">
    <source>
        <dbReference type="ARBA" id="ARBA00022737"/>
    </source>
</evidence>
<dbReference type="OMA" id="RFSCKQP"/>
<evidence type="ECO:0000256" key="6">
    <source>
        <dbReference type="ARBA" id="ARBA00035003"/>
    </source>
</evidence>
<feature type="domain" description="DM10" evidence="8">
    <location>
        <begin position="427"/>
        <end position="534"/>
    </location>
</feature>
<feature type="domain" description="DM10" evidence="8">
    <location>
        <begin position="225"/>
        <end position="365"/>
    </location>
</feature>
<reference evidence="10" key="1">
    <citation type="submission" date="2013-11" db="EMBL/GenBank/DDBJ databases">
        <title>The genomic landscape of the Guanapo guppy.</title>
        <authorList>
            <person name="Kuenstner A."/>
            <person name="Dreyer C."/>
        </authorList>
    </citation>
    <scope>NUCLEOTIDE SEQUENCE</scope>
    <source>
        <strain evidence="10">Guanapo</strain>
    </source>
</reference>
<dbReference type="FunFam" id="2.30.29.170:FF:000003">
    <property type="entry name" value="EF-hand domain (C-terminal) containing 1"/>
    <property type="match status" value="1"/>
</dbReference>
<evidence type="ECO:0000256" key="4">
    <source>
        <dbReference type="ARBA" id="ARBA00023212"/>
    </source>
</evidence>
<dbReference type="InterPro" id="IPR011992">
    <property type="entry name" value="EF-hand-dom_pair"/>
</dbReference>
<dbReference type="OrthoDB" id="10255210at2759"/>
<dbReference type="PROSITE" id="PS51336">
    <property type="entry name" value="DM10"/>
    <property type="match status" value="3"/>
</dbReference>
<dbReference type="Ensembl" id="ENSPRET00000030942.1">
    <property type="protein sequence ID" value="ENSPREP00000030596.1"/>
    <property type="gene ID" value="ENSPREG00000020717.1"/>
</dbReference>
<dbReference type="Gene3D" id="2.30.29.170">
    <property type="match status" value="3"/>
</dbReference>
<dbReference type="InterPro" id="IPR006602">
    <property type="entry name" value="DM10_dom"/>
</dbReference>
<dbReference type="CTD" id="80258"/>
<accession>A0A3P9Q8S6</accession>
<evidence type="ECO:0000313" key="9">
    <source>
        <dbReference type="Ensembl" id="ENSPREP00000030596.1"/>
    </source>
</evidence>
<organism evidence="9 10">
    <name type="scientific">Poecilia reticulata</name>
    <name type="common">Guppy</name>
    <name type="synonym">Acanthophacelus reticulatus</name>
    <dbReference type="NCBI Taxonomy" id="8081"/>
    <lineage>
        <taxon>Eukaryota</taxon>
        <taxon>Metazoa</taxon>
        <taxon>Chordata</taxon>
        <taxon>Craniata</taxon>
        <taxon>Vertebrata</taxon>
        <taxon>Euteleostomi</taxon>
        <taxon>Actinopterygii</taxon>
        <taxon>Neopterygii</taxon>
        <taxon>Teleostei</taxon>
        <taxon>Neoteleostei</taxon>
        <taxon>Acanthomorphata</taxon>
        <taxon>Ovalentaria</taxon>
        <taxon>Atherinomorphae</taxon>
        <taxon>Cyprinodontiformes</taxon>
        <taxon>Poeciliidae</taxon>
        <taxon>Poeciliinae</taxon>
        <taxon>Poecilia</taxon>
    </lineage>
</organism>
<name>A0A3P9Q8S6_POERE</name>
<dbReference type="STRING" id="8081.ENSPREP00000030596"/>
<evidence type="ECO:0000313" key="10">
    <source>
        <dbReference type="Proteomes" id="UP000242638"/>
    </source>
</evidence>
<dbReference type="Proteomes" id="UP000242638">
    <property type="component" value="Unassembled WGS sequence"/>
</dbReference>
<keyword evidence="3" id="KW-0677">Repeat</keyword>
<comment type="subcellular location">
    <subcellularLocation>
        <location evidence="1">Cytoplasm</location>
        <location evidence="1">Cytoskeleton</location>
        <location evidence="1">Cilium axoneme</location>
    </subcellularLocation>
</comment>
<keyword evidence="2" id="KW-0963">Cytoplasm</keyword>
<evidence type="ECO:0000256" key="1">
    <source>
        <dbReference type="ARBA" id="ARBA00004430"/>
    </source>
</evidence>
<dbReference type="AlphaFoldDB" id="A0A3P9Q8S6"/>
<reference evidence="9" key="3">
    <citation type="submission" date="2025-09" db="UniProtKB">
        <authorList>
            <consortium name="Ensembl"/>
        </authorList>
    </citation>
    <scope>IDENTIFICATION</scope>
    <source>
        <strain evidence="9">Guanapo</strain>
    </source>
</reference>
<dbReference type="GO" id="GO:0010975">
    <property type="term" value="P:regulation of neuron projection development"/>
    <property type="evidence" value="ECO:0007669"/>
    <property type="project" value="TreeGrafter"/>
</dbReference>
<protein>
    <recommendedName>
        <fullName evidence="7">EF-hand domain-containing family member C2</fullName>
    </recommendedName>
</protein>
<reference evidence="9" key="2">
    <citation type="submission" date="2025-08" db="UniProtKB">
        <authorList>
            <consortium name="Ensembl"/>
        </authorList>
    </citation>
    <scope>IDENTIFICATION</scope>
    <source>
        <strain evidence="9">Guanapo</strain>
    </source>
</reference>
<dbReference type="GO" id="GO:0005930">
    <property type="term" value="C:axoneme"/>
    <property type="evidence" value="ECO:0007669"/>
    <property type="project" value="UniProtKB-SubCell"/>
</dbReference>
<dbReference type="PANTHER" id="PTHR12086:SF11">
    <property type="entry name" value="EF-HAND DOMAIN-CONTAINING FAMILY MEMBER C2"/>
    <property type="match status" value="1"/>
</dbReference>
<sequence>MALPLMPGNSPNAQLKKEKFHKSQHFMVYGGRMVLDLEKPGIGGEPLVGQKFLPKYSVYPKGEGSDLPSWVAFDKQTLRFDAYFKELEFDAKVETHRIRKCKIFFYLEDDTIQVIEPRFKNSGLPQGTLIHRHRIPLPPPNDNQFYNVFNFNINKDIVFYSRTFTVTNCDLFTKNFLSKLGITLNEPGTVPEDPYTNLRLQHEASMNPLRPYERLHPLKQFLENDGKTLRFYCLWDDTDNLFGDRRELVLHYYLADDTIDVMEVIPPNCGRVHVPKFLRRCKLPKKAPVQMKPPGAVTARTVLNVFGTMNEGKHVVLDSCDIGGATEEFYKDCDLAIGKEINVFGRRVVLTDCDEFTKAYYRFKYGTEDFTPVQHKAPPGPKPPRLVPPYNGFGSEEDSLGNCHGLMPKPVHKDFQKFMKKDSSGLNSNVLRFKARKMTTDPVQRERVFLISYFLSDDSLSVFELEQKNSGVTGGKFLERQRVKKPGQELFKSELPEYFKAQDLYVGGSIYVSGVNFQLVDADDYTLGYMELHSDEFPITNVGTIFSKLRSISEDKQNEVRAFLSHNTPVNGGFVSFESFRDLVMGLNCGLTEHEALVLARRFSEHPPPKEDVRLMLSVAQHYLKRNRFEDYNLLSARFVHTDRQKLERLPNEEVRNICKAFMLPLPESLLEALLTEYTDGGGIDYHGLVAGLNWLENPAPAVMTDDILKYEVSARFDGGRSALKNINCSSLVKEIFSFSPNKGEAEAAAST</sequence>
<evidence type="ECO:0000256" key="2">
    <source>
        <dbReference type="ARBA" id="ARBA00022490"/>
    </source>
</evidence>
<dbReference type="PANTHER" id="PTHR12086">
    <property type="entry name" value="EF-HAND DOMAIN C-TERMINAL CONTAINING PROTEIN"/>
    <property type="match status" value="1"/>
</dbReference>
<dbReference type="InterPro" id="IPR040193">
    <property type="entry name" value="EFHC1/EFHC2/EFHB"/>
</dbReference>
<dbReference type="SMART" id="SM00676">
    <property type="entry name" value="DM10"/>
    <property type="match status" value="3"/>
</dbReference>
<dbReference type="FunFam" id="2.30.29.170:FF:000002">
    <property type="entry name" value="EF-hand domain (C-terminal) containing 1"/>
    <property type="match status" value="1"/>
</dbReference>
<evidence type="ECO:0000256" key="5">
    <source>
        <dbReference type="ARBA" id="ARBA00023273"/>
    </source>
</evidence>
<dbReference type="GO" id="GO:0039010">
    <property type="term" value="P:specification of pronephric distal tubule identity"/>
    <property type="evidence" value="ECO:0007669"/>
    <property type="project" value="Ensembl"/>
</dbReference>
<keyword evidence="4" id="KW-0206">Cytoskeleton</keyword>
<evidence type="ECO:0000259" key="8">
    <source>
        <dbReference type="PROSITE" id="PS51336"/>
    </source>
</evidence>
<dbReference type="FunFam" id="2.30.29.170:FF:000001">
    <property type="entry name" value="EF-hand domain containing 1"/>
    <property type="match status" value="1"/>
</dbReference>
<dbReference type="GO" id="GO:1903251">
    <property type="term" value="P:multi-ciliated epithelial cell differentiation"/>
    <property type="evidence" value="ECO:0007669"/>
    <property type="project" value="Ensembl"/>
</dbReference>
<dbReference type="RefSeq" id="XP_008435516.1">
    <property type="nucleotide sequence ID" value="XM_008437294.1"/>
</dbReference>
<proteinExistence type="predicted"/>
<dbReference type="KEGG" id="pret:103481662"/>
<dbReference type="GeneID" id="103481662"/>
<dbReference type="Pfam" id="PF06565">
    <property type="entry name" value="DM10_dom"/>
    <property type="match status" value="3"/>
</dbReference>